<protein>
    <submittedName>
        <fullName evidence="1">Uncharacterized protein</fullName>
    </submittedName>
</protein>
<dbReference type="EMBL" id="GBRH01203404">
    <property type="protein sequence ID" value="JAD94491.1"/>
    <property type="molecule type" value="Transcribed_RNA"/>
</dbReference>
<organism evidence="1">
    <name type="scientific">Arundo donax</name>
    <name type="common">Giant reed</name>
    <name type="synonym">Donax arundinaceus</name>
    <dbReference type="NCBI Taxonomy" id="35708"/>
    <lineage>
        <taxon>Eukaryota</taxon>
        <taxon>Viridiplantae</taxon>
        <taxon>Streptophyta</taxon>
        <taxon>Embryophyta</taxon>
        <taxon>Tracheophyta</taxon>
        <taxon>Spermatophyta</taxon>
        <taxon>Magnoliopsida</taxon>
        <taxon>Liliopsida</taxon>
        <taxon>Poales</taxon>
        <taxon>Poaceae</taxon>
        <taxon>PACMAD clade</taxon>
        <taxon>Arundinoideae</taxon>
        <taxon>Arundineae</taxon>
        <taxon>Arundo</taxon>
    </lineage>
</organism>
<proteinExistence type="predicted"/>
<sequence length="42" mass="4925">MEHHKRPYCHPPDEVLESHRLANSSSAALNMHSHWCPRTPQH</sequence>
<evidence type="ECO:0000313" key="1">
    <source>
        <dbReference type="EMBL" id="JAD94491.1"/>
    </source>
</evidence>
<reference evidence="1" key="2">
    <citation type="journal article" date="2015" name="Data Brief">
        <title>Shoot transcriptome of the giant reed, Arundo donax.</title>
        <authorList>
            <person name="Barrero R.A."/>
            <person name="Guerrero F.D."/>
            <person name="Moolhuijzen P."/>
            <person name="Goolsby J.A."/>
            <person name="Tidwell J."/>
            <person name="Bellgard S.E."/>
            <person name="Bellgard M.I."/>
        </authorList>
    </citation>
    <scope>NUCLEOTIDE SEQUENCE</scope>
    <source>
        <tissue evidence="1">Shoot tissue taken approximately 20 cm above the soil surface</tissue>
    </source>
</reference>
<name>A0A0A9E373_ARUDO</name>
<dbReference type="AlphaFoldDB" id="A0A0A9E373"/>
<accession>A0A0A9E373</accession>
<reference evidence="1" key="1">
    <citation type="submission" date="2014-09" db="EMBL/GenBank/DDBJ databases">
        <authorList>
            <person name="Magalhaes I.L.F."/>
            <person name="Oliveira U."/>
            <person name="Santos F.R."/>
            <person name="Vidigal T.H.D.A."/>
            <person name="Brescovit A.D."/>
            <person name="Santos A.J."/>
        </authorList>
    </citation>
    <scope>NUCLEOTIDE SEQUENCE</scope>
    <source>
        <tissue evidence="1">Shoot tissue taken approximately 20 cm above the soil surface</tissue>
    </source>
</reference>